<dbReference type="Gene3D" id="3.40.50.1820">
    <property type="entry name" value="alpha/beta hydrolase"/>
    <property type="match status" value="1"/>
</dbReference>
<sequence>MELEDLYSFKIIDDPQISNDGKFIAYTQTVASKQYNNYRSKIVIYEIGTKKIIHEVTDDYKNCFPRWNINNELIYLNINKENNNYSIKLFELYNKNCKLVLEQETSISDIKISGCNNYISFLKYDDDYLNYDDELKEEVLFLDRFSWKSDSLGFTGNSYNHLYVYDLKNSSLKKVTDGKYDISGYAWSNKGSNIAIVTNKSSTNDFERKKEIYYISNLNHSENNKITEFEEIRGVDISFSPNDDYLTVCGHDTKEYGHYGLQRIWLINIKEKKKICITENIDISFGDYSRNYDLKYFGGNDKIEWSRNGDEIYALSNEYGYIFLNKININTSKISRIFENKSVIYGYVFDEKEEKFITLEATSNDPANIFIYENGNRSKITGVNDELIGNLDLKEAEEVWFKNDGIDIVGWVNKSDKIFDNARPLILYNGGGPGGMRTNTFVFEFQYYAKRGFTVMNCNARGNYGHGEDYSLAIKGHWGDLDVSDNIAFLNNYLNSTKNDGRNIFTAGGSYGGYITNWMICEHPDTFNAAVVDRTVFNRASFFGTSDIGFKLDNTEHSNVMPWENINTYFNRSPISKIQNIKIPTMVVHSAQDYRCTVDQGDQLFAALKYFNIKTKYIRFFNENHDLNRLGSPRNKIIRISEYIKWFKENLK</sequence>
<keyword evidence="1" id="KW-0378">Hydrolase</keyword>
<feature type="domain" description="Peptidase S9 prolyl oligopeptidase catalytic" evidence="2">
    <location>
        <begin position="441"/>
        <end position="652"/>
    </location>
</feature>
<dbReference type="InterPro" id="IPR015943">
    <property type="entry name" value="WD40/YVTN_repeat-like_dom_sf"/>
</dbReference>
<dbReference type="Pfam" id="PF00326">
    <property type="entry name" value="Peptidase_S9"/>
    <property type="match status" value="1"/>
</dbReference>
<dbReference type="InterPro" id="IPR001375">
    <property type="entry name" value="Peptidase_S9_cat"/>
</dbReference>
<gene>
    <name evidence="4" type="ORF">METZ01_LOCUS89396</name>
</gene>
<dbReference type="SUPFAM" id="SSF82171">
    <property type="entry name" value="DPP6 N-terminal domain-like"/>
    <property type="match status" value="1"/>
</dbReference>
<dbReference type="InterPro" id="IPR002469">
    <property type="entry name" value="Peptidase_S9B_N"/>
</dbReference>
<dbReference type="EMBL" id="UINC01008108">
    <property type="protein sequence ID" value="SVA36542.1"/>
    <property type="molecule type" value="Genomic_DNA"/>
</dbReference>
<organism evidence="4">
    <name type="scientific">marine metagenome</name>
    <dbReference type="NCBI Taxonomy" id="408172"/>
    <lineage>
        <taxon>unclassified sequences</taxon>
        <taxon>metagenomes</taxon>
        <taxon>ecological metagenomes</taxon>
    </lineage>
</organism>
<dbReference type="Pfam" id="PF00930">
    <property type="entry name" value="DPPIV_N"/>
    <property type="match status" value="1"/>
</dbReference>
<dbReference type="InterPro" id="IPR029058">
    <property type="entry name" value="AB_hydrolase_fold"/>
</dbReference>
<accession>A0A381V836</accession>
<feature type="domain" description="Dipeptidylpeptidase IV N-terminal" evidence="3">
    <location>
        <begin position="140"/>
        <end position="247"/>
    </location>
</feature>
<protein>
    <recommendedName>
        <fullName evidence="5">Peptidase S9 prolyl oligopeptidase catalytic domain-containing protein</fullName>
    </recommendedName>
</protein>
<evidence type="ECO:0008006" key="5">
    <source>
        <dbReference type="Google" id="ProtNLM"/>
    </source>
</evidence>
<name>A0A381V836_9ZZZZ</name>
<reference evidence="4" key="1">
    <citation type="submission" date="2018-05" db="EMBL/GenBank/DDBJ databases">
        <authorList>
            <person name="Lanie J.A."/>
            <person name="Ng W.-L."/>
            <person name="Kazmierczak K.M."/>
            <person name="Andrzejewski T.M."/>
            <person name="Davidsen T.M."/>
            <person name="Wayne K.J."/>
            <person name="Tettelin H."/>
            <person name="Glass J.I."/>
            <person name="Rusch D."/>
            <person name="Podicherti R."/>
            <person name="Tsui H.-C.T."/>
            <person name="Winkler M.E."/>
        </authorList>
    </citation>
    <scope>NUCLEOTIDE SEQUENCE</scope>
</reference>
<evidence type="ECO:0000313" key="4">
    <source>
        <dbReference type="EMBL" id="SVA36542.1"/>
    </source>
</evidence>
<dbReference type="Gene3D" id="2.120.10.30">
    <property type="entry name" value="TolB, C-terminal domain"/>
    <property type="match status" value="1"/>
</dbReference>
<dbReference type="PANTHER" id="PTHR42776:SF27">
    <property type="entry name" value="DIPEPTIDYL PEPTIDASE FAMILY MEMBER 6"/>
    <property type="match status" value="1"/>
</dbReference>
<dbReference type="InterPro" id="IPR011042">
    <property type="entry name" value="6-blade_b-propeller_TolB-like"/>
</dbReference>
<dbReference type="PANTHER" id="PTHR42776">
    <property type="entry name" value="SERINE PEPTIDASE S9 FAMILY MEMBER"/>
    <property type="match status" value="1"/>
</dbReference>
<dbReference type="AlphaFoldDB" id="A0A381V836"/>
<proteinExistence type="predicted"/>
<evidence type="ECO:0000259" key="3">
    <source>
        <dbReference type="Pfam" id="PF00930"/>
    </source>
</evidence>
<dbReference type="GO" id="GO:0004252">
    <property type="term" value="F:serine-type endopeptidase activity"/>
    <property type="evidence" value="ECO:0007669"/>
    <property type="project" value="TreeGrafter"/>
</dbReference>
<evidence type="ECO:0000259" key="2">
    <source>
        <dbReference type="Pfam" id="PF00326"/>
    </source>
</evidence>
<dbReference type="GO" id="GO:0006508">
    <property type="term" value="P:proteolysis"/>
    <property type="evidence" value="ECO:0007669"/>
    <property type="project" value="InterPro"/>
</dbReference>
<evidence type="ECO:0000256" key="1">
    <source>
        <dbReference type="ARBA" id="ARBA00022801"/>
    </source>
</evidence>
<dbReference type="SUPFAM" id="SSF53474">
    <property type="entry name" value="alpha/beta-Hydrolases"/>
    <property type="match status" value="1"/>
</dbReference>
<dbReference type="Gene3D" id="2.130.10.10">
    <property type="entry name" value="YVTN repeat-like/Quinoprotein amine dehydrogenase"/>
    <property type="match status" value="1"/>
</dbReference>